<feature type="transmembrane region" description="Helical" evidence="1">
    <location>
        <begin position="6"/>
        <end position="28"/>
    </location>
</feature>
<accession>A0A0B1QB65</accession>
<dbReference type="STRING" id="370622.LA66_06020"/>
<gene>
    <name evidence="2" type="ORF">LA66_06020</name>
</gene>
<sequence length="173" mass="18868">MTVVWLKVTHIIALSIWCSGLMAAPFMLARREIGATGEPLFRVQKVTRFVFVSIVSPAAFIAIGTGTALIFAMETFTAWFAIKLVLVGLLAKLHIRVGSAVIEVFKEGNHMPAWKMIAIVAIGVLIVTGILTVVLWKPSLAALSLPEWLMRPGGLAELLGLDQWSSEMRMPTP</sequence>
<keyword evidence="1" id="KW-0472">Membrane</keyword>
<comment type="caution">
    <text evidence="2">The sequence shown here is derived from an EMBL/GenBank/DDBJ whole genome shotgun (WGS) entry which is preliminary data.</text>
</comment>
<keyword evidence="1" id="KW-1133">Transmembrane helix</keyword>
<dbReference type="Proteomes" id="UP000030826">
    <property type="component" value="Unassembled WGS sequence"/>
</dbReference>
<evidence type="ECO:0008006" key="4">
    <source>
        <dbReference type="Google" id="ProtNLM"/>
    </source>
</evidence>
<dbReference type="AlphaFoldDB" id="A0A0B1QB65"/>
<dbReference type="EMBL" id="JRFJ01000001">
    <property type="protein sequence ID" value="KHJ56147.1"/>
    <property type="molecule type" value="Genomic_DNA"/>
</dbReference>
<feature type="transmembrane region" description="Helical" evidence="1">
    <location>
        <begin position="78"/>
        <end position="95"/>
    </location>
</feature>
<evidence type="ECO:0000256" key="1">
    <source>
        <dbReference type="SAM" id="Phobius"/>
    </source>
</evidence>
<dbReference type="RefSeq" id="WP_039189569.1">
    <property type="nucleotide sequence ID" value="NZ_JRFJ01000001.1"/>
</dbReference>
<feature type="transmembrane region" description="Helical" evidence="1">
    <location>
        <begin position="49"/>
        <end position="72"/>
    </location>
</feature>
<feature type="transmembrane region" description="Helical" evidence="1">
    <location>
        <begin position="116"/>
        <end position="136"/>
    </location>
</feature>
<keyword evidence="1" id="KW-0812">Transmembrane</keyword>
<proteinExistence type="predicted"/>
<protein>
    <recommendedName>
        <fullName evidence="4">Protoporphyrinogen IX oxidase</fullName>
    </recommendedName>
</protein>
<reference evidence="2 3" key="1">
    <citation type="submission" date="2014-09" db="EMBL/GenBank/DDBJ databases">
        <title>Isolation and characterization of Aurantimonas altamirensis ON-56566 from clinical sample following a dog bite.</title>
        <authorList>
            <person name="Eshaghi A."/>
            <person name="Li A."/>
            <person name="Shahinas D."/>
            <person name="Bahn P."/>
            <person name="Kus J.V."/>
            <person name="Patel S.N."/>
        </authorList>
    </citation>
    <scope>NUCLEOTIDE SEQUENCE [LARGE SCALE GENOMIC DNA]</scope>
    <source>
        <strain evidence="2 3">ON-56566</strain>
    </source>
</reference>
<name>A0A0B1QB65_9HYPH</name>
<organism evidence="2 3">
    <name type="scientific">Aureimonas altamirensis</name>
    <dbReference type="NCBI Taxonomy" id="370622"/>
    <lineage>
        <taxon>Bacteria</taxon>
        <taxon>Pseudomonadati</taxon>
        <taxon>Pseudomonadota</taxon>
        <taxon>Alphaproteobacteria</taxon>
        <taxon>Hyphomicrobiales</taxon>
        <taxon>Aurantimonadaceae</taxon>
        <taxon>Aureimonas</taxon>
    </lineage>
</organism>
<evidence type="ECO:0000313" key="3">
    <source>
        <dbReference type="Proteomes" id="UP000030826"/>
    </source>
</evidence>
<evidence type="ECO:0000313" key="2">
    <source>
        <dbReference type="EMBL" id="KHJ56147.1"/>
    </source>
</evidence>